<dbReference type="EMBL" id="JAQOWY010000487">
    <property type="protein sequence ID" value="KAK1841351.1"/>
    <property type="molecule type" value="Genomic_DNA"/>
</dbReference>
<organism evidence="3 4">
    <name type="scientific">Colletotrichum chrysophilum</name>
    <dbReference type="NCBI Taxonomy" id="1836956"/>
    <lineage>
        <taxon>Eukaryota</taxon>
        <taxon>Fungi</taxon>
        <taxon>Dikarya</taxon>
        <taxon>Ascomycota</taxon>
        <taxon>Pezizomycotina</taxon>
        <taxon>Sordariomycetes</taxon>
        <taxon>Hypocreomycetidae</taxon>
        <taxon>Glomerellales</taxon>
        <taxon>Glomerellaceae</taxon>
        <taxon>Colletotrichum</taxon>
        <taxon>Colletotrichum gloeosporioides species complex</taxon>
    </lineage>
</organism>
<dbReference type="Proteomes" id="UP001243330">
    <property type="component" value="Unassembled WGS sequence"/>
</dbReference>
<evidence type="ECO:0000313" key="3">
    <source>
        <dbReference type="EMBL" id="KAK1841351.1"/>
    </source>
</evidence>
<keyword evidence="4" id="KW-1185">Reference proteome</keyword>
<feature type="region of interest" description="Disordered" evidence="1">
    <location>
        <begin position="25"/>
        <end position="64"/>
    </location>
</feature>
<feature type="chain" id="PRO_5042005575" evidence="2">
    <location>
        <begin position="23"/>
        <end position="64"/>
    </location>
</feature>
<reference evidence="3" key="1">
    <citation type="submission" date="2023-01" db="EMBL/GenBank/DDBJ databases">
        <title>Colletotrichum chrysophilum M932 genome sequence.</title>
        <authorList>
            <person name="Baroncelli R."/>
        </authorList>
    </citation>
    <scope>NUCLEOTIDE SEQUENCE</scope>
    <source>
        <strain evidence="3">M932</strain>
    </source>
</reference>
<evidence type="ECO:0000313" key="4">
    <source>
        <dbReference type="Proteomes" id="UP001243330"/>
    </source>
</evidence>
<protein>
    <submittedName>
        <fullName evidence="3">Uncharacterized protein</fullName>
    </submittedName>
</protein>
<name>A0AAD9EDY9_9PEZI</name>
<accession>A0AAD9EDY9</accession>
<comment type="caution">
    <text evidence="3">The sequence shown here is derived from an EMBL/GenBank/DDBJ whole genome shotgun (WGS) entry which is preliminary data.</text>
</comment>
<feature type="compositionally biased region" description="Gly residues" evidence="1">
    <location>
        <begin position="31"/>
        <end position="53"/>
    </location>
</feature>
<evidence type="ECO:0000256" key="1">
    <source>
        <dbReference type="SAM" id="MobiDB-lite"/>
    </source>
</evidence>
<proteinExistence type="predicted"/>
<gene>
    <name evidence="3" type="ORF">CCHR01_16017</name>
</gene>
<feature type="compositionally biased region" description="Basic and acidic residues" evidence="1">
    <location>
        <begin position="54"/>
        <end position="64"/>
    </location>
</feature>
<dbReference type="AlphaFoldDB" id="A0AAD9EDY9"/>
<evidence type="ECO:0000256" key="2">
    <source>
        <dbReference type="SAM" id="SignalP"/>
    </source>
</evidence>
<keyword evidence="2" id="KW-0732">Signal</keyword>
<feature type="signal peptide" evidence="2">
    <location>
        <begin position="1"/>
        <end position="22"/>
    </location>
</feature>
<sequence>MGRETAWTRLRVAFAACLWTLGVRDNRGSAGAKGGGDAEAGGRRGGGGGTTGEGRGERETESTA</sequence>